<dbReference type="Gene3D" id="3.10.129.10">
    <property type="entry name" value="Hotdog Thioesterase"/>
    <property type="match status" value="1"/>
</dbReference>
<dbReference type="InterPro" id="IPR006683">
    <property type="entry name" value="Thioestr_dom"/>
</dbReference>
<dbReference type="PANTHER" id="PTHR21660:SF1">
    <property type="entry name" value="ACYL-COENZYME A THIOESTERASE 13"/>
    <property type="match status" value="1"/>
</dbReference>
<protein>
    <submittedName>
        <fullName evidence="4">Uncharacterized domain 1-containing protein</fullName>
    </submittedName>
</protein>
<dbReference type="RefSeq" id="WP_149759874.1">
    <property type="nucleotide sequence ID" value="NZ_BSPE01000007.1"/>
</dbReference>
<dbReference type="InterPro" id="IPR039298">
    <property type="entry name" value="ACOT13"/>
</dbReference>
<dbReference type="AlphaFoldDB" id="A0A1I3Y457"/>
<comment type="similarity">
    <text evidence="1">Belongs to the thioesterase PaaI family.</text>
</comment>
<dbReference type="Proteomes" id="UP000323300">
    <property type="component" value="Unassembled WGS sequence"/>
</dbReference>
<organism evidence="4 5">
    <name type="scientific">Neomesorhizobium albiziae</name>
    <dbReference type="NCBI Taxonomy" id="335020"/>
    <lineage>
        <taxon>Bacteria</taxon>
        <taxon>Pseudomonadati</taxon>
        <taxon>Pseudomonadota</taxon>
        <taxon>Alphaproteobacteria</taxon>
        <taxon>Hyphomicrobiales</taxon>
        <taxon>Phyllobacteriaceae</taxon>
        <taxon>Neomesorhizobium</taxon>
    </lineage>
</organism>
<evidence type="ECO:0000259" key="3">
    <source>
        <dbReference type="Pfam" id="PF03061"/>
    </source>
</evidence>
<dbReference type="NCBIfam" id="TIGR00369">
    <property type="entry name" value="unchar_dom_1"/>
    <property type="match status" value="1"/>
</dbReference>
<dbReference type="SUPFAM" id="SSF54637">
    <property type="entry name" value="Thioesterase/thiol ester dehydrase-isomerase"/>
    <property type="match status" value="1"/>
</dbReference>
<evidence type="ECO:0000313" key="5">
    <source>
        <dbReference type="Proteomes" id="UP000323300"/>
    </source>
</evidence>
<evidence type="ECO:0000256" key="2">
    <source>
        <dbReference type="ARBA" id="ARBA00022801"/>
    </source>
</evidence>
<name>A0A1I3Y457_9HYPH</name>
<proteinExistence type="inferred from homology"/>
<dbReference type="PANTHER" id="PTHR21660">
    <property type="entry name" value="THIOESTERASE SUPERFAMILY MEMBER-RELATED"/>
    <property type="match status" value="1"/>
</dbReference>
<gene>
    <name evidence="4" type="ORF">SAMN04488498_104197</name>
</gene>
<dbReference type="InterPro" id="IPR003736">
    <property type="entry name" value="PAAI_dom"/>
</dbReference>
<keyword evidence="2" id="KW-0378">Hydrolase</keyword>
<sequence>MNVTAGQLKPQPLPREKLAGLSGKETLEMVMNGTLPAPPFAQTTLIHLVEVEEGRIVFAGQPDFSFLNPMGTVHGGWIATILDSAMGCAVHSTLKPGQLYATTAMTINYVRPLLADSGEVRCEATVVYAGARMATSEGRLIDGKGRVIAHGSESCLVFDAR</sequence>
<dbReference type="EMBL" id="FOSL01000004">
    <property type="protein sequence ID" value="SFK26638.1"/>
    <property type="molecule type" value="Genomic_DNA"/>
</dbReference>
<dbReference type="GO" id="GO:0047617">
    <property type="term" value="F:fatty acyl-CoA hydrolase activity"/>
    <property type="evidence" value="ECO:0007669"/>
    <property type="project" value="InterPro"/>
</dbReference>
<keyword evidence="5" id="KW-1185">Reference proteome</keyword>
<feature type="domain" description="Thioesterase" evidence="3">
    <location>
        <begin position="70"/>
        <end position="148"/>
    </location>
</feature>
<evidence type="ECO:0000313" key="4">
    <source>
        <dbReference type="EMBL" id="SFK26638.1"/>
    </source>
</evidence>
<accession>A0A1I3Y457</accession>
<dbReference type="CDD" id="cd03443">
    <property type="entry name" value="PaaI_thioesterase"/>
    <property type="match status" value="1"/>
</dbReference>
<dbReference type="InterPro" id="IPR029069">
    <property type="entry name" value="HotDog_dom_sf"/>
</dbReference>
<evidence type="ECO:0000256" key="1">
    <source>
        <dbReference type="ARBA" id="ARBA00008324"/>
    </source>
</evidence>
<dbReference type="Pfam" id="PF03061">
    <property type="entry name" value="4HBT"/>
    <property type="match status" value="1"/>
</dbReference>
<dbReference type="OrthoDB" id="9813282at2"/>
<reference evidence="4 5" key="1">
    <citation type="submission" date="2016-10" db="EMBL/GenBank/DDBJ databases">
        <authorList>
            <person name="Varghese N."/>
            <person name="Submissions S."/>
        </authorList>
    </citation>
    <scope>NUCLEOTIDE SEQUENCE [LARGE SCALE GENOMIC DNA]</scope>
    <source>
        <strain evidence="4 5">DSM 21822</strain>
    </source>
</reference>